<dbReference type="RefSeq" id="WP_133408965.1">
    <property type="nucleotide sequence ID" value="NZ_SMZT01000001.1"/>
</dbReference>
<feature type="transmembrane region" description="Helical" evidence="1">
    <location>
        <begin position="91"/>
        <end position="110"/>
    </location>
</feature>
<proteinExistence type="predicted"/>
<evidence type="ECO:0000259" key="2">
    <source>
        <dbReference type="Pfam" id="PF10081"/>
    </source>
</evidence>
<feature type="domain" description="Alpha/beta-hydrolase catalytic" evidence="2">
    <location>
        <begin position="264"/>
        <end position="551"/>
    </location>
</feature>
<keyword evidence="1" id="KW-0812">Transmembrane</keyword>
<feature type="domain" description="Alpha/beta-hydrolase N-terminal" evidence="3">
    <location>
        <begin position="28"/>
        <end position="247"/>
    </location>
</feature>
<evidence type="ECO:0000259" key="3">
    <source>
        <dbReference type="Pfam" id="PF15420"/>
    </source>
</evidence>
<evidence type="ECO:0008006" key="6">
    <source>
        <dbReference type="Google" id="ProtNLM"/>
    </source>
</evidence>
<keyword evidence="1" id="KW-0472">Membrane</keyword>
<dbReference type="AlphaFoldDB" id="A0A4R5YPK0"/>
<dbReference type="InterPro" id="IPR027787">
    <property type="entry name" value="Alpha/beta-hydrolase_catalytic"/>
</dbReference>
<dbReference type="EMBL" id="SMZT01000001">
    <property type="protein sequence ID" value="TDL46701.1"/>
    <property type="molecule type" value="Genomic_DNA"/>
</dbReference>
<evidence type="ECO:0000313" key="5">
    <source>
        <dbReference type="Proteomes" id="UP000295163"/>
    </source>
</evidence>
<evidence type="ECO:0000256" key="1">
    <source>
        <dbReference type="SAM" id="Phobius"/>
    </source>
</evidence>
<dbReference type="GeneID" id="64346055"/>
<reference evidence="4 5" key="1">
    <citation type="submission" date="2019-03" db="EMBL/GenBank/DDBJ databases">
        <title>Genome Sequencing and Assembly of Various Microbes Isolated from Partially Reclaimed Soil and Acid Mine Drainage (AMD) Site.</title>
        <authorList>
            <person name="Steinbock B."/>
            <person name="Bechtold R."/>
            <person name="Sevigny J.L."/>
            <person name="Thomas D."/>
            <person name="Cuthill L.R."/>
            <person name="Aveiro Johannsen E.J."/>
            <person name="Thomas K."/>
            <person name="Ghosh A."/>
        </authorList>
    </citation>
    <scope>NUCLEOTIDE SEQUENCE [LARGE SCALE GENOMIC DNA]</scope>
    <source>
        <strain evidence="4 5">S-A3</strain>
    </source>
</reference>
<keyword evidence="1" id="KW-1133">Transmembrane helix</keyword>
<protein>
    <recommendedName>
        <fullName evidence="6">Alpha/beta-hydrolase family protein</fullName>
    </recommendedName>
</protein>
<dbReference type="InterPro" id="IPR027788">
    <property type="entry name" value="Alpha/beta-hydrolase_N_dom"/>
</dbReference>
<sequence length="571" mass="59861">MDPGSGAPAVARSIGLVLGLGLSVAAVTPSLLPRPPVFQGFLAGVGFTLGYGLGVLLVGLVLRGAAARRTGGPPPARASGRDSRRTAVREWAVAAVLVVLGSLALSALVVEWQNDVRANVDMPPRAAAGLGPFLLSWALTSAAGLGLLGALGAVRRRARDLARRRGAGAGAASAVALAAAGTAVLLAVLLVVLGVLAAADRVYAARDATTPEGVVEPGSRWRSAGEDSPVRWEALGMQGRAFVGGGPTPAQIEEVTGRPAAEPVRVYVGLDQAATAEERAALAVDELRRTGGFEREVLVVAAPTGSGWLERQSVDTVEYLNAGRTAIVATQYSYQPSWVSFLFAPELPRASSRALFDAVHAEWARMPAGDRPRLVVYGLSLGASGMQSVFADVPEMTRRTDGAVFTGPPNNAQPWRSLQEGRDPGSPVWQPVLDQGRIVRWLSVPGDFDAVPGPWERPRIAYLQHATDPITWLDPAVIWQRPEWLAGSQAEGGRAADVSDAMVWIPLLTYLQLAVDMVLGEAVPAGHGHNYGDVAVDAWAAVLPDHGLDGPALDRVREVIAAYPYEDAGAD</sequence>
<dbReference type="Proteomes" id="UP000295163">
    <property type="component" value="Unassembled WGS sequence"/>
</dbReference>
<gene>
    <name evidence="4" type="ORF">E2R59_01425</name>
</gene>
<comment type="caution">
    <text evidence="4">The sequence shown here is derived from an EMBL/GenBank/DDBJ whole genome shotgun (WGS) entry which is preliminary data.</text>
</comment>
<dbReference type="Pfam" id="PF15420">
    <property type="entry name" value="Abhydrolase_9_N"/>
    <property type="match status" value="1"/>
</dbReference>
<accession>A0A4R5YPK0</accession>
<dbReference type="Pfam" id="PF10081">
    <property type="entry name" value="Abhydrolase_9"/>
    <property type="match status" value="1"/>
</dbReference>
<feature type="transmembrane region" description="Helical" evidence="1">
    <location>
        <begin position="41"/>
        <end position="62"/>
    </location>
</feature>
<name>A0A4R5YPK0_KOCRO</name>
<feature type="transmembrane region" description="Helical" evidence="1">
    <location>
        <begin position="130"/>
        <end position="154"/>
    </location>
</feature>
<feature type="transmembrane region" description="Helical" evidence="1">
    <location>
        <begin position="175"/>
        <end position="199"/>
    </location>
</feature>
<organism evidence="4 5">
    <name type="scientific">Kocuria rosea</name>
    <name type="common">Deinococcus erythromyxa</name>
    <name type="synonym">Micrococcus rubens</name>
    <dbReference type="NCBI Taxonomy" id="1275"/>
    <lineage>
        <taxon>Bacteria</taxon>
        <taxon>Bacillati</taxon>
        <taxon>Actinomycetota</taxon>
        <taxon>Actinomycetes</taxon>
        <taxon>Micrococcales</taxon>
        <taxon>Micrococcaceae</taxon>
        <taxon>Kocuria</taxon>
    </lineage>
</organism>
<evidence type="ECO:0000313" key="4">
    <source>
        <dbReference type="EMBL" id="TDL46701.1"/>
    </source>
</evidence>